<keyword evidence="1" id="KW-1133">Transmembrane helix</keyword>
<evidence type="ECO:0000313" key="2">
    <source>
        <dbReference type="EMBL" id="OGZ19271.1"/>
    </source>
</evidence>
<comment type="caution">
    <text evidence="2">The sequence shown here is derived from an EMBL/GenBank/DDBJ whole genome shotgun (WGS) entry which is preliminary data.</text>
</comment>
<reference evidence="2 3" key="1">
    <citation type="journal article" date="2016" name="Nat. Commun.">
        <title>Thousands of microbial genomes shed light on interconnected biogeochemical processes in an aquifer system.</title>
        <authorList>
            <person name="Anantharaman K."/>
            <person name="Brown C.T."/>
            <person name="Hug L.A."/>
            <person name="Sharon I."/>
            <person name="Castelle C.J."/>
            <person name="Probst A.J."/>
            <person name="Thomas B.C."/>
            <person name="Singh A."/>
            <person name="Wilkins M.J."/>
            <person name="Karaoz U."/>
            <person name="Brodie E.L."/>
            <person name="Williams K.H."/>
            <person name="Hubbard S.S."/>
            <person name="Banfield J.F."/>
        </authorList>
    </citation>
    <scope>NUCLEOTIDE SEQUENCE [LARGE SCALE GENOMIC DNA]</scope>
</reference>
<dbReference type="Proteomes" id="UP000178106">
    <property type="component" value="Unassembled WGS sequence"/>
</dbReference>
<evidence type="ECO:0000313" key="3">
    <source>
        <dbReference type="Proteomes" id="UP000178106"/>
    </source>
</evidence>
<evidence type="ECO:0000256" key="1">
    <source>
        <dbReference type="SAM" id="Phobius"/>
    </source>
</evidence>
<organism evidence="2 3">
    <name type="scientific">Candidatus Lloydbacteria bacterium RIFOXYC12_FULL_46_25</name>
    <dbReference type="NCBI Taxonomy" id="1798670"/>
    <lineage>
        <taxon>Bacteria</taxon>
        <taxon>Candidatus Lloydiibacteriota</taxon>
    </lineage>
</organism>
<dbReference type="AlphaFoldDB" id="A0A1G2E1Z4"/>
<name>A0A1G2E1Z4_9BACT</name>
<accession>A0A1G2E1Z4</accession>
<dbReference type="EMBL" id="MHLU01000060">
    <property type="protein sequence ID" value="OGZ19271.1"/>
    <property type="molecule type" value="Genomic_DNA"/>
</dbReference>
<proteinExistence type="predicted"/>
<evidence type="ECO:0008006" key="4">
    <source>
        <dbReference type="Google" id="ProtNLM"/>
    </source>
</evidence>
<gene>
    <name evidence="2" type="ORF">A2494_01055</name>
</gene>
<keyword evidence="1" id="KW-0812">Transmembrane</keyword>
<sequence length="185" mass="20528">MFTKKQLTKLILINLLIACLAILLSVAGVLFALSQMKSIAHSIDEKKKVSAALTKRSETYAQMKQDIGRYTNAEEHITRALVPIDDISPFTSALEALGTRNGIDETYKFGIPTMLEQDENLSLASVEYTLEMHANRQSLITYLKNFEALPYFSGITGMTIVGAEERGVDELSTVSMRATLYAKQN</sequence>
<feature type="transmembrane region" description="Helical" evidence="1">
    <location>
        <begin position="12"/>
        <end position="33"/>
    </location>
</feature>
<keyword evidence="1" id="KW-0472">Membrane</keyword>
<protein>
    <recommendedName>
        <fullName evidence="4">Type 4 fimbrial biogenesis protein PilO</fullName>
    </recommendedName>
</protein>